<dbReference type="GO" id="GO:0006310">
    <property type="term" value="P:DNA recombination"/>
    <property type="evidence" value="ECO:0007669"/>
    <property type="project" value="UniProtKB-KW"/>
</dbReference>
<dbReference type="InterPro" id="IPR004107">
    <property type="entry name" value="Integrase_SAM-like_N"/>
</dbReference>
<dbReference type="InterPro" id="IPR050090">
    <property type="entry name" value="Tyrosine_recombinase_XerCD"/>
</dbReference>
<gene>
    <name evidence="5" type="primary">xerC_115</name>
    <name evidence="5" type="ORF">SDC9_74838</name>
</gene>
<dbReference type="Pfam" id="PF14659">
    <property type="entry name" value="Phage_int_SAM_3"/>
    <property type="match status" value="1"/>
</dbReference>
<name>A0A644YJ48_9ZZZZ</name>
<dbReference type="SUPFAM" id="SSF56349">
    <property type="entry name" value="DNA breaking-rejoining enzymes"/>
    <property type="match status" value="1"/>
</dbReference>
<keyword evidence="2" id="KW-0238">DNA-binding</keyword>
<keyword evidence="1" id="KW-0229">DNA integration</keyword>
<dbReference type="GO" id="GO:0003677">
    <property type="term" value="F:DNA binding"/>
    <property type="evidence" value="ECO:0007669"/>
    <property type="project" value="UniProtKB-KW"/>
</dbReference>
<proteinExistence type="predicted"/>
<dbReference type="PANTHER" id="PTHR30349">
    <property type="entry name" value="PHAGE INTEGRASE-RELATED"/>
    <property type="match status" value="1"/>
</dbReference>
<evidence type="ECO:0000256" key="1">
    <source>
        <dbReference type="ARBA" id="ARBA00022908"/>
    </source>
</evidence>
<dbReference type="Pfam" id="PF00589">
    <property type="entry name" value="Phage_integrase"/>
    <property type="match status" value="1"/>
</dbReference>
<protein>
    <submittedName>
        <fullName evidence="5">Tyrosine recombinase XerC</fullName>
    </submittedName>
</protein>
<organism evidence="5">
    <name type="scientific">bioreactor metagenome</name>
    <dbReference type="NCBI Taxonomy" id="1076179"/>
    <lineage>
        <taxon>unclassified sequences</taxon>
        <taxon>metagenomes</taxon>
        <taxon>ecological metagenomes</taxon>
    </lineage>
</organism>
<dbReference type="InterPro" id="IPR011010">
    <property type="entry name" value="DNA_brk_join_enz"/>
</dbReference>
<dbReference type="CDD" id="cd01189">
    <property type="entry name" value="INT_ICEBs1_C_like"/>
    <property type="match status" value="1"/>
</dbReference>
<dbReference type="PANTHER" id="PTHR30349:SF41">
    <property type="entry name" value="INTEGRASE_RECOMBINASE PROTEIN MJ0367-RELATED"/>
    <property type="match status" value="1"/>
</dbReference>
<dbReference type="EMBL" id="VSSQ01005222">
    <property type="protein sequence ID" value="MPM28317.1"/>
    <property type="molecule type" value="Genomic_DNA"/>
</dbReference>
<dbReference type="InterPro" id="IPR013762">
    <property type="entry name" value="Integrase-like_cat_sf"/>
</dbReference>
<feature type="domain" description="Tyr recombinase" evidence="4">
    <location>
        <begin position="166"/>
        <end position="364"/>
    </location>
</feature>
<evidence type="ECO:0000259" key="4">
    <source>
        <dbReference type="PROSITE" id="PS51898"/>
    </source>
</evidence>
<reference evidence="5" key="1">
    <citation type="submission" date="2019-08" db="EMBL/GenBank/DDBJ databases">
        <authorList>
            <person name="Kucharzyk K."/>
            <person name="Murdoch R.W."/>
            <person name="Higgins S."/>
            <person name="Loffler F."/>
        </authorList>
    </citation>
    <scope>NUCLEOTIDE SEQUENCE</scope>
</reference>
<dbReference type="Pfam" id="PF14657">
    <property type="entry name" value="Arm-DNA-bind_4"/>
    <property type="match status" value="1"/>
</dbReference>
<dbReference type="InterPro" id="IPR002104">
    <property type="entry name" value="Integrase_catalytic"/>
</dbReference>
<evidence type="ECO:0000256" key="2">
    <source>
        <dbReference type="ARBA" id="ARBA00023125"/>
    </source>
</evidence>
<dbReference type="Gene3D" id="1.10.150.130">
    <property type="match status" value="1"/>
</dbReference>
<dbReference type="InterPro" id="IPR010998">
    <property type="entry name" value="Integrase_recombinase_N"/>
</dbReference>
<dbReference type="InterPro" id="IPR028259">
    <property type="entry name" value="AP2-like_int_N"/>
</dbReference>
<evidence type="ECO:0000256" key="3">
    <source>
        <dbReference type="ARBA" id="ARBA00023172"/>
    </source>
</evidence>
<evidence type="ECO:0000313" key="5">
    <source>
        <dbReference type="EMBL" id="MPM28317.1"/>
    </source>
</evidence>
<dbReference type="AlphaFoldDB" id="A0A644YJ48"/>
<dbReference type="GO" id="GO:0015074">
    <property type="term" value="P:DNA integration"/>
    <property type="evidence" value="ECO:0007669"/>
    <property type="project" value="UniProtKB-KW"/>
</dbReference>
<accession>A0A644YJ48</accession>
<comment type="caution">
    <text evidence="5">The sequence shown here is derived from an EMBL/GenBank/DDBJ whole genome shotgun (WGS) entry which is preliminary data.</text>
</comment>
<sequence length="371" mass="43325">MGAHVRKRGSFWEYSVELGVDPVTNKRKRKAKSGFKTKKECEKAMNELINQINNNNYFEPEKIVFRNFANQYLDEMKFAVREKTLERYDEIVNKHLIPYFGDLEMHKITSAHIHKFYETRLSDGNSSTTLKFYNNILTKIFSMAISNKVIKENPMVNVRRPKVARKDFNVWTVEQTNIFLDSVKDSSLYMLTLLAVTTGMRRGELCGLRWQNVNLDTGEIYVKEQLQEINKEVKVCPPKTMISRRKIIMLDYVIPILKEFKASQEEYLKNNNLKCDYVLQTYKGEPCNPNLITKKFTSYARRIMKELNLPVLRFHDLRHTHATQLLLAGVHPKIVADRLGHSSTTMTLEIYSHVIPSMQVSAAEKLNRLYT</sequence>
<dbReference type="Gene3D" id="1.10.443.10">
    <property type="entry name" value="Intergrase catalytic core"/>
    <property type="match status" value="1"/>
</dbReference>
<keyword evidence="3" id="KW-0233">DNA recombination</keyword>
<dbReference type="PROSITE" id="PS51898">
    <property type="entry name" value="TYR_RECOMBINASE"/>
    <property type="match status" value="1"/>
</dbReference>